<reference evidence="11 12" key="1">
    <citation type="journal article" date="2018" name="Mol. Biol. Evol.">
        <title>Broad Genomic Sampling Reveals a Smut Pathogenic Ancestry of the Fungal Clade Ustilaginomycotina.</title>
        <authorList>
            <person name="Kijpornyongpan T."/>
            <person name="Mondo S.J."/>
            <person name="Barry K."/>
            <person name="Sandor L."/>
            <person name="Lee J."/>
            <person name="Lipzen A."/>
            <person name="Pangilinan J."/>
            <person name="LaButti K."/>
            <person name="Hainaut M."/>
            <person name="Henrissat B."/>
            <person name="Grigoriev I.V."/>
            <person name="Spatafora J.W."/>
            <person name="Aime M.C."/>
        </authorList>
    </citation>
    <scope>NUCLEOTIDE SEQUENCE [LARGE SCALE GENOMIC DNA]</scope>
    <source>
        <strain evidence="11 12">MCA 5214</strain>
    </source>
</reference>
<comment type="function">
    <text evidence="5 6">DNA-dependent RNA polymerase catalyzes the transcription of DNA into RNA using the four ribonucleoside triphosphates as substrates. Specific core component of RNA polymerase III which synthesizes small RNAs, such as 5S rRNA and tRNAs.</text>
</comment>
<evidence type="ECO:0000259" key="10">
    <source>
        <dbReference type="Pfam" id="PF22536"/>
    </source>
</evidence>
<dbReference type="OrthoDB" id="272392at2759"/>
<proteinExistence type="inferred from homology"/>
<sequence>MPPAKQTAMAAGGDDEDEDPSQLHVDGMSSSRTTNSREKLRLCQQIVADHFGPVAEQVSSVLLQRGRLSLNDIERFLRVPPGTVAAGSSSLASTSSPNAPQLSRSQILHTLIVLVQHNILYHIRLDADGSFIEDVDQPGGVEYFVINTEIILARSRFGIFMETAESQWGYEGLEIVSQVLQHGKIQVADLLKQMPSTSAATRPLITHLLLSSYLVTSTQIAHWSPHDMRIAYNLQATKAFKGIPSQKEKQGIAAGVSERILKERRKAASTGCIPRTKDHWYELKASKSGSKSRAKASSSSSAAAAGKKRRKNLALEDPSDDSETEASSNRGKKANGSSSKRSRDANGSKVDSVLLNPHPAVNGSDSHARPAWMDALSDAQQSYLDEWIVDDSAFVRLNYDRFDVHIRNELLCSLVEKHYNESAAKVYMAIVEAADARSLESSSGVDGVVPAPSVSDSVSLGVSLTRLSSTLNIPSSVLAVGFDATMLTNLSHAEPGKKPVKHDFLLEYVALLLRAEDTLVQSSRKPSDLSAATRFLVPGVESNGNSSSSGGGLSTFTGARIPNAVSIDYSSAGRKLKWHLLRKTVESTLGETEARVLGVLRREGKLEEKHISKLALCALGEAREACARLFGQGIVSLQEVPKSADRNPQRTFFLYFLDYPRALAWLGDHLAKTQARLAQRRNVERGRERTLLAKIERTDVRDEGVENVLSEVERERLDNVKERLIVLTGEEMRVMREAWILARMRG</sequence>
<feature type="region of interest" description="Disordered" evidence="7">
    <location>
        <begin position="285"/>
        <end position="367"/>
    </location>
</feature>
<keyword evidence="3 6" id="KW-0804">Transcription</keyword>
<dbReference type="GeneID" id="37030700"/>
<dbReference type="PANTHER" id="PTHR12949:SF0">
    <property type="entry name" value="DNA-DIRECTED RNA POLYMERASE III SUBUNIT RPC3"/>
    <property type="match status" value="1"/>
</dbReference>
<gene>
    <name evidence="11" type="ORF">BDZ90DRAFT_275367</name>
</gene>
<dbReference type="GO" id="GO:0003697">
    <property type="term" value="F:single-stranded DNA binding"/>
    <property type="evidence" value="ECO:0007669"/>
    <property type="project" value="UniProtKB-UniRule"/>
</dbReference>
<dbReference type="InterPro" id="IPR055207">
    <property type="entry name" value="POLR3C_WHD"/>
</dbReference>
<comment type="subcellular location">
    <subcellularLocation>
        <location evidence="1 6">Nucleus</location>
    </subcellularLocation>
</comment>
<dbReference type="Pfam" id="PF05645">
    <property type="entry name" value="RNA_pol_Rpc82"/>
    <property type="match status" value="1"/>
</dbReference>
<feature type="domain" description="RNA polymerase III Rpc82 C -terminal" evidence="8">
    <location>
        <begin position="297"/>
        <end position="437"/>
    </location>
</feature>
<dbReference type="PANTHER" id="PTHR12949">
    <property type="entry name" value="RNA POLYMERASE III DNA DIRECTED -RELATED"/>
    <property type="match status" value="1"/>
</dbReference>
<dbReference type="AlphaFoldDB" id="A0A316UN01"/>
<comment type="similarity">
    <text evidence="6">Belongs to the RNA polymerase beta chain family.</text>
</comment>
<evidence type="ECO:0000256" key="5">
    <source>
        <dbReference type="ARBA" id="ARBA00025127"/>
    </source>
</evidence>
<evidence type="ECO:0000313" key="11">
    <source>
        <dbReference type="EMBL" id="PWN26188.1"/>
    </source>
</evidence>
<feature type="compositionally biased region" description="Polar residues" evidence="7">
    <location>
        <begin position="325"/>
        <end position="339"/>
    </location>
</feature>
<evidence type="ECO:0000256" key="2">
    <source>
        <dbReference type="ARBA" id="ARBA00022478"/>
    </source>
</evidence>
<dbReference type="RefSeq" id="XP_025360800.1">
    <property type="nucleotide sequence ID" value="XM_025508877.1"/>
</dbReference>
<feature type="compositionally biased region" description="Low complexity" evidence="7">
    <location>
        <begin position="286"/>
        <end position="305"/>
    </location>
</feature>
<dbReference type="InterPro" id="IPR036388">
    <property type="entry name" value="WH-like_DNA-bd_sf"/>
</dbReference>
<comment type="subunit">
    <text evidence="6">Component of the RNA polymerase III (Pol III) complex consisting of 17 subunits.</text>
</comment>
<feature type="domain" description="DNA-directed RNA polymerase III subunit RPC3 winged-helix" evidence="10">
    <location>
        <begin position="583"/>
        <end position="656"/>
    </location>
</feature>
<dbReference type="EMBL" id="KZ819672">
    <property type="protein sequence ID" value="PWN26188.1"/>
    <property type="molecule type" value="Genomic_DNA"/>
</dbReference>
<dbReference type="Pfam" id="PF22536">
    <property type="entry name" value="WHD_POLR3C"/>
    <property type="match status" value="1"/>
</dbReference>
<evidence type="ECO:0000256" key="6">
    <source>
        <dbReference type="RuleBase" id="RU367076"/>
    </source>
</evidence>
<evidence type="ECO:0000313" key="12">
    <source>
        <dbReference type="Proteomes" id="UP000245884"/>
    </source>
</evidence>
<feature type="region of interest" description="Disordered" evidence="7">
    <location>
        <begin position="1"/>
        <end position="36"/>
    </location>
</feature>
<evidence type="ECO:0000256" key="1">
    <source>
        <dbReference type="ARBA" id="ARBA00004123"/>
    </source>
</evidence>
<evidence type="ECO:0000256" key="7">
    <source>
        <dbReference type="SAM" id="MobiDB-lite"/>
    </source>
</evidence>
<dbReference type="Proteomes" id="UP000245884">
    <property type="component" value="Unassembled WGS sequence"/>
</dbReference>
<dbReference type="GO" id="GO:0005666">
    <property type="term" value="C:RNA polymerase III complex"/>
    <property type="evidence" value="ECO:0007669"/>
    <property type="project" value="UniProtKB-UniRule"/>
</dbReference>
<name>A0A316UN01_9BASI</name>
<dbReference type="InterPro" id="IPR008806">
    <property type="entry name" value="RNA_pol_III_Rpc82_C"/>
</dbReference>
<accession>A0A316UN01</accession>
<dbReference type="GO" id="GO:0006351">
    <property type="term" value="P:DNA-templated transcription"/>
    <property type="evidence" value="ECO:0007669"/>
    <property type="project" value="InterPro"/>
</dbReference>
<protein>
    <recommendedName>
        <fullName evidence="6">DNA-directed RNA polymerase III subunit RPC3</fullName>
        <shortName evidence="6">RNA polymerase III subunit C3</shortName>
    </recommendedName>
</protein>
<dbReference type="STRING" id="1569628.A0A316UN01"/>
<organism evidence="11 12">
    <name type="scientific">Jaminaea rosea</name>
    <dbReference type="NCBI Taxonomy" id="1569628"/>
    <lineage>
        <taxon>Eukaryota</taxon>
        <taxon>Fungi</taxon>
        <taxon>Dikarya</taxon>
        <taxon>Basidiomycota</taxon>
        <taxon>Ustilaginomycotina</taxon>
        <taxon>Exobasidiomycetes</taxon>
        <taxon>Microstromatales</taxon>
        <taxon>Microstromatales incertae sedis</taxon>
        <taxon>Jaminaea</taxon>
    </lineage>
</organism>
<keyword evidence="4 6" id="KW-0539">Nucleus</keyword>
<evidence type="ECO:0000259" key="8">
    <source>
        <dbReference type="Pfam" id="PF05645"/>
    </source>
</evidence>
<keyword evidence="2 6" id="KW-0240">DNA-directed RNA polymerase</keyword>
<evidence type="ECO:0000259" key="9">
    <source>
        <dbReference type="Pfam" id="PF08221"/>
    </source>
</evidence>
<dbReference type="Gene3D" id="1.10.10.10">
    <property type="entry name" value="Winged helix-like DNA-binding domain superfamily/Winged helix DNA-binding domain"/>
    <property type="match status" value="3"/>
</dbReference>
<dbReference type="Pfam" id="PF08221">
    <property type="entry name" value="HTH_9"/>
    <property type="match status" value="1"/>
</dbReference>
<dbReference type="InterPro" id="IPR013197">
    <property type="entry name" value="RNA_pol_III_RPC82-rel_HTH"/>
</dbReference>
<dbReference type="InterPro" id="IPR039748">
    <property type="entry name" value="RPC3"/>
</dbReference>
<evidence type="ECO:0000256" key="4">
    <source>
        <dbReference type="ARBA" id="ARBA00023242"/>
    </source>
</evidence>
<feature type="domain" description="RNA polymerase III subunit RPC82-related helix-turn-helix" evidence="9">
    <location>
        <begin position="42"/>
        <end position="87"/>
    </location>
</feature>
<evidence type="ECO:0000256" key="3">
    <source>
        <dbReference type="ARBA" id="ARBA00023163"/>
    </source>
</evidence>
<keyword evidence="12" id="KW-1185">Reference proteome</keyword>